<dbReference type="AlphaFoldDB" id="A0A381Y3Q7"/>
<reference evidence="2" key="1">
    <citation type="submission" date="2018-05" db="EMBL/GenBank/DDBJ databases">
        <authorList>
            <person name="Lanie J.A."/>
            <person name="Ng W.-L."/>
            <person name="Kazmierczak K.M."/>
            <person name="Andrzejewski T.M."/>
            <person name="Davidsen T.M."/>
            <person name="Wayne K.J."/>
            <person name="Tettelin H."/>
            <person name="Glass J.I."/>
            <person name="Rusch D."/>
            <person name="Podicherti R."/>
            <person name="Tsui H.-C.T."/>
            <person name="Winkler M.E."/>
        </authorList>
    </citation>
    <scope>NUCLEOTIDE SEQUENCE</scope>
</reference>
<organism evidence="2">
    <name type="scientific">marine metagenome</name>
    <dbReference type="NCBI Taxonomy" id="408172"/>
    <lineage>
        <taxon>unclassified sequences</taxon>
        <taxon>metagenomes</taxon>
        <taxon>ecological metagenomes</taxon>
    </lineage>
</organism>
<evidence type="ECO:0000256" key="1">
    <source>
        <dbReference type="SAM" id="MobiDB-lite"/>
    </source>
</evidence>
<gene>
    <name evidence="2" type="ORF">METZ01_LOCUS123891</name>
</gene>
<protein>
    <submittedName>
        <fullName evidence="2">Uncharacterized protein</fullName>
    </submittedName>
</protein>
<evidence type="ECO:0000313" key="2">
    <source>
        <dbReference type="EMBL" id="SVA71037.1"/>
    </source>
</evidence>
<proteinExistence type="predicted"/>
<dbReference type="EMBL" id="UINC01017211">
    <property type="protein sequence ID" value="SVA71037.1"/>
    <property type="molecule type" value="Genomic_DNA"/>
</dbReference>
<name>A0A381Y3Q7_9ZZZZ</name>
<sequence length="27" mass="2979">MQNKINSVRARMKDNNVDLVALGPGTH</sequence>
<feature type="region of interest" description="Disordered" evidence="1">
    <location>
        <begin position="1"/>
        <end position="27"/>
    </location>
</feature>
<feature type="non-terminal residue" evidence="2">
    <location>
        <position position="27"/>
    </location>
</feature>
<accession>A0A381Y3Q7</accession>